<gene>
    <name evidence="6" type="ORF">LKD70_02605</name>
</gene>
<evidence type="ECO:0000256" key="3">
    <source>
        <dbReference type="ARBA" id="ARBA00022729"/>
    </source>
</evidence>
<dbReference type="CDD" id="cd13585">
    <property type="entry name" value="PBP2_TMBP_like"/>
    <property type="match status" value="1"/>
</dbReference>
<dbReference type="EMBL" id="JAJEQX010000003">
    <property type="protein sequence ID" value="MCC2253342.1"/>
    <property type="molecule type" value="Genomic_DNA"/>
</dbReference>
<evidence type="ECO:0000313" key="6">
    <source>
        <dbReference type="EMBL" id="MCC2253342.1"/>
    </source>
</evidence>
<evidence type="ECO:0000256" key="5">
    <source>
        <dbReference type="SAM" id="SignalP"/>
    </source>
</evidence>
<dbReference type="SUPFAM" id="SSF53850">
    <property type="entry name" value="Periplasmic binding protein-like II"/>
    <property type="match status" value="1"/>
</dbReference>
<dbReference type="PANTHER" id="PTHR30061">
    <property type="entry name" value="MALTOSE-BINDING PERIPLASMIC PROTEIN"/>
    <property type="match status" value="1"/>
</dbReference>
<keyword evidence="3 5" id="KW-0732">Signal</keyword>
<dbReference type="PANTHER" id="PTHR30061:SF50">
    <property type="entry name" value="MALTOSE_MALTODEXTRIN-BINDING PERIPLASMIC PROTEIN"/>
    <property type="match status" value="1"/>
</dbReference>
<proteinExistence type="inferred from homology"/>
<feature type="chain" id="PRO_5046938419" evidence="5">
    <location>
        <begin position="22"/>
        <end position="417"/>
    </location>
</feature>
<dbReference type="Proteomes" id="UP001198151">
    <property type="component" value="Unassembled WGS sequence"/>
</dbReference>
<dbReference type="PROSITE" id="PS51257">
    <property type="entry name" value="PROKAR_LIPOPROTEIN"/>
    <property type="match status" value="1"/>
</dbReference>
<comment type="similarity">
    <text evidence="1">Belongs to the bacterial solute-binding protein 1 family.</text>
</comment>
<evidence type="ECO:0000256" key="2">
    <source>
        <dbReference type="ARBA" id="ARBA00022448"/>
    </source>
</evidence>
<evidence type="ECO:0000313" key="7">
    <source>
        <dbReference type="Proteomes" id="UP001198151"/>
    </source>
</evidence>
<sequence>MKRRFLSIFLASVMVMGLAVGCGSSGTESTDSGSESSDESSSDGKSISLLLTYSEEKTELYQCIDDFTAETGIEVEVQYMPLEDSRRQISTMVASNSLPDVMDVDNTDTQNYVEMGILADLTDRVESEIETDQYYEGVLESQQVDGKYYGLPFTANNLCLYYNQDLLTQAGVTEVPTTWDELLAACEQLKAIGVYGFGVAGNQSTDTTFQMWPFIWGAGADETSIDSDATVEMLEFYQTLVDNGYMSTEVVNYASGDNANQFTAGNTAMIIDGPWRLSSIQSDASFEYGVAAIPVKEEGAEQITVLGGHNFAITDGDNVDASWEFVKYMNQPEVMQKYSEAENYIPSRRDVCENSEYFKSDDLSTFVSAMEYAKPMPKKDYNSISDILIQMWQKVVLNQAEPADAAKEAGEAINALE</sequence>
<evidence type="ECO:0000256" key="1">
    <source>
        <dbReference type="ARBA" id="ARBA00008520"/>
    </source>
</evidence>
<dbReference type="Pfam" id="PF13416">
    <property type="entry name" value="SBP_bac_8"/>
    <property type="match status" value="1"/>
</dbReference>
<dbReference type="RefSeq" id="WP_227706500.1">
    <property type="nucleotide sequence ID" value="NZ_JAJEQX010000003.1"/>
</dbReference>
<evidence type="ECO:0000256" key="4">
    <source>
        <dbReference type="SAM" id="MobiDB-lite"/>
    </source>
</evidence>
<feature type="compositionally biased region" description="Low complexity" evidence="4">
    <location>
        <begin position="25"/>
        <end position="35"/>
    </location>
</feature>
<organism evidence="6 7">
    <name type="scientific">Ruminococcus turbiniformis</name>
    <dbReference type="NCBI Taxonomy" id="2881258"/>
    <lineage>
        <taxon>Bacteria</taxon>
        <taxon>Bacillati</taxon>
        <taxon>Bacillota</taxon>
        <taxon>Clostridia</taxon>
        <taxon>Eubacteriales</taxon>
        <taxon>Oscillospiraceae</taxon>
        <taxon>Ruminococcus</taxon>
    </lineage>
</organism>
<keyword evidence="2" id="KW-0813">Transport</keyword>
<accession>A0ABS8FW15</accession>
<feature type="signal peptide" evidence="5">
    <location>
        <begin position="1"/>
        <end position="21"/>
    </location>
</feature>
<dbReference type="Gene3D" id="3.40.190.10">
    <property type="entry name" value="Periplasmic binding protein-like II"/>
    <property type="match status" value="2"/>
</dbReference>
<dbReference type="InterPro" id="IPR006059">
    <property type="entry name" value="SBP"/>
</dbReference>
<keyword evidence="7" id="KW-1185">Reference proteome</keyword>
<comment type="caution">
    <text evidence="6">The sequence shown here is derived from an EMBL/GenBank/DDBJ whole genome shotgun (WGS) entry which is preliminary data.</text>
</comment>
<name>A0ABS8FW15_9FIRM</name>
<reference evidence="6 7" key="1">
    <citation type="submission" date="2021-10" db="EMBL/GenBank/DDBJ databases">
        <title>Anaerobic single-cell dispensing facilitates the cultivation of human gut bacteria.</title>
        <authorList>
            <person name="Afrizal A."/>
        </authorList>
    </citation>
    <scope>NUCLEOTIDE SEQUENCE [LARGE SCALE GENOMIC DNA]</scope>
    <source>
        <strain evidence="6 7">CLA-AA-H200</strain>
    </source>
</reference>
<feature type="region of interest" description="Disordered" evidence="4">
    <location>
        <begin position="24"/>
        <end position="45"/>
    </location>
</feature>
<protein>
    <submittedName>
        <fullName evidence="6">Sugar ABC transporter substrate-binding protein</fullName>
    </submittedName>
</protein>